<dbReference type="InterPro" id="IPR005135">
    <property type="entry name" value="Endo/exonuclease/phosphatase"/>
</dbReference>
<dbReference type="SUPFAM" id="SSF56219">
    <property type="entry name" value="DNase I-like"/>
    <property type="match status" value="1"/>
</dbReference>
<dbReference type="AlphaFoldDB" id="A0A3P8H3P0"/>
<evidence type="ECO:0000313" key="3">
    <source>
        <dbReference type="Proteomes" id="UP000269396"/>
    </source>
</evidence>
<name>A0A3P8H3P0_9TREM</name>
<feature type="domain" description="Endonuclease/exonuclease/phosphatase" evidence="1">
    <location>
        <begin position="85"/>
        <end position="205"/>
    </location>
</feature>
<evidence type="ECO:0000313" key="2">
    <source>
        <dbReference type="EMBL" id="VDP41113.1"/>
    </source>
</evidence>
<dbReference type="Pfam" id="PF03372">
    <property type="entry name" value="Exo_endo_phos"/>
    <property type="match status" value="1"/>
</dbReference>
<proteinExistence type="predicted"/>
<accession>A0A3P8H3P0</accession>
<dbReference type="Gene3D" id="3.60.10.10">
    <property type="entry name" value="Endonuclease/exonuclease/phosphatase"/>
    <property type="match status" value="1"/>
</dbReference>
<gene>
    <name evidence="2" type="ORF">SMTD_LOCUS7726</name>
</gene>
<organism evidence="2 3">
    <name type="scientific">Schistosoma mattheei</name>
    <dbReference type="NCBI Taxonomy" id="31246"/>
    <lineage>
        <taxon>Eukaryota</taxon>
        <taxon>Metazoa</taxon>
        <taxon>Spiralia</taxon>
        <taxon>Lophotrochozoa</taxon>
        <taxon>Platyhelminthes</taxon>
        <taxon>Trematoda</taxon>
        <taxon>Digenea</taxon>
        <taxon>Strigeidida</taxon>
        <taxon>Schistosomatoidea</taxon>
        <taxon>Schistosomatidae</taxon>
        <taxon>Schistosoma</taxon>
    </lineage>
</organism>
<keyword evidence="3" id="KW-1185">Reference proteome</keyword>
<protein>
    <recommendedName>
        <fullName evidence="1">Endonuclease/exonuclease/phosphatase domain-containing protein</fullName>
    </recommendedName>
</protein>
<dbReference type="EMBL" id="UZAL01028428">
    <property type="protein sequence ID" value="VDP41113.1"/>
    <property type="molecule type" value="Genomic_DNA"/>
</dbReference>
<dbReference type="GO" id="GO:0003824">
    <property type="term" value="F:catalytic activity"/>
    <property type="evidence" value="ECO:0007669"/>
    <property type="project" value="InterPro"/>
</dbReference>
<evidence type="ECO:0000259" key="1">
    <source>
        <dbReference type="Pfam" id="PF03372"/>
    </source>
</evidence>
<sequence length="215" mass="24032">MSTPPYWKASCSIQPTGSMFRAKEYAVFLYNSRCGIRISRTSLLEKSSNSLPVSRKSFTRSPCGASCHVCNKSGLRNSQIGRTISEIESLGYLVQAFYETQPSGTYLIIAGDFNLFPTHEVYRVLRERGLWPVLKGEQQTTMNYSKSRSNHFRAYDNAWLSANLSLTSESTIRWTGDSGVILKGLRHPLIPEETGSGANGLVSDHAPIWFDIHLT</sequence>
<reference evidence="2 3" key="1">
    <citation type="submission" date="2018-11" db="EMBL/GenBank/DDBJ databases">
        <authorList>
            <consortium name="Pathogen Informatics"/>
        </authorList>
    </citation>
    <scope>NUCLEOTIDE SEQUENCE [LARGE SCALE GENOMIC DNA]</scope>
    <source>
        <strain>Denwood</strain>
        <strain evidence="3">Zambia</strain>
    </source>
</reference>
<dbReference type="InterPro" id="IPR036691">
    <property type="entry name" value="Endo/exonu/phosph_ase_sf"/>
</dbReference>
<dbReference type="Proteomes" id="UP000269396">
    <property type="component" value="Unassembled WGS sequence"/>
</dbReference>